<dbReference type="SUPFAM" id="SSF49478">
    <property type="entry name" value="Cna protein B-type domain"/>
    <property type="match status" value="5"/>
</dbReference>
<dbReference type="Pfam" id="PF00746">
    <property type="entry name" value="Gram_pos_anchor"/>
    <property type="match status" value="1"/>
</dbReference>
<keyword evidence="5" id="KW-0572">Peptidoglycan-anchor</keyword>
<keyword evidence="7" id="KW-0812">Transmembrane</keyword>
<dbReference type="InterPro" id="IPR019931">
    <property type="entry name" value="LPXTG_anchor"/>
</dbReference>
<evidence type="ECO:0000313" key="11">
    <source>
        <dbReference type="Proteomes" id="UP000194737"/>
    </source>
</evidence>
<evidence type="ECO:0000259" key="9">
    <source>
        <dbReference type="PROSITE" id="PS50847"/>
    </source>
</evidence>
<feature type="domain" description="Gram-positive cocci surface proteins LPxTG" evidence="9">
    <location>
        <begin position="1006"/>
        <end position="1044"/>
    </location>
</feature>
<dbReference type="InterPro" id="IPR013783">
    <property type="entry name" value="Ig-like_fold"/>
</dbReference>
<dbReference type="Pfam" id="PF17802">
    <property type="entry name" value="SpaA"/>
    <property type="match status" value="5"/>
</dbReference>
<keyword evidence="7" id="KW-0472">Membrane</keyword>
<dbReference type="PROSITE" id="PS50847">
    <property type="entry name" value="GRAM_POS_ANCHORING"/>
    <property type="match status" value="1"/>
</dbReference>
<feature type="chain" id="PRO_5044494846" description="Gram-positive cocci surface proteins LPxTG domain-containing protein" evidence="8">
    <location>
        <begin position="31"/>
        <end position="1044"/>
    </location>
</feature>
<name>A0AB73ND78_ENTFC</name>
<comment type="similarity">
    <text evidence="1">Belongs to the serine-aspartate repeat-containing protein (SDr) family.</text>
</comment>
<evidence type="ECO:0000256" key="5">
    <source>
        <dbReference type="ARBA" id="ARBA00023088"/>
    </source>
</evidence>
<reference evidence="10 11" key="1">
    <citation type="submission" date="2017-05" db="EMBL/GenBank/DDBJ databases">
        <title>The Genome Sequence of Enterococcus faecium 6F2_DIV0138.</title>
        <authorList>
            <consortium name="The Broad Institute Genomics Platform"/>
            <consortium name="The Broad Institute Genomic Center for Infectious Diseases"/>
            <person name="Earl A."/>
            <person name="Manson A."/>
            <person name="Schwartman J."/>
            <person name="Gilmore M."/>
            <person name="Abouelleil A."/>
            <person name="Cao P."/>
            <person name="Chapman S."/>
            <person name="Cusick C."/>
            <person name="Shea T."/>
            <person name="Young S."/>
            <person name="Neafsey D."/>
            <person name="Nusbaum C."/>
            <person name="Birren B."/>
        </authorList>
    </citation>
    <scope>NUCLEOTIDE SEQUENCE [LARGE SCALE GENOMIC DNA]</scope>
    <source>
        <strain evidence="10 11">6F2_DIV0138</strain>
    </source>
</reference>
<accession>A0AB73ND78</accession>
<gene>
    <name evidence="10" type="ORF">A5804_002864</name>
</gene>
<evidence type="ECO:0000313" key="10">
    <source>
        <dbReference type="EMBL" id="OTN94190.1"/>
    </source>
</evidence>
<comment type="caution">
    <text evidence="10">The sequence shown here is derived from an EMBL/GenBank/DDBJ whole genome shotgun (WGS) entry which is preliminary data.</text>
</comment>
<evidence type="ECO:0000256" key="7">
    <source>
        <dbReference type="SAM" id="Phobius"/>
    </source>
</evidence>
<dbReference type="SUPFAM" id="SSF49401">
    <property type="entry name" value="Bacterial adhesins"/>
    <property type="match status" value="1"/>
</dbReference>
<dbReference type="InterPro" id="IPR041033">
    <property type="entry name" value="SpaA_PFL_dom_1"/>
</dbReference>
<feature type="compositionally biased region" description="Polar residues" evidence="6">
    <location>
        <begin position="954"/>
        <end position="1004"/>
    </location>
</feature>
<protein>
    <recommendedName>
        <fullName evidence="9">Gram-positive cocci surface proteins LPxTG domain-containing protein</fullName>
    </recommendedName>
</protein>
<feature type="region of interest" description="Disordered" evidence="6">
    <location>
        <begin position="950"/>
        <end position="1007"/>
    </location>
</feature>
<keyword evidence="4 8" id="KW-0732">Signal</keyword>
<evidence type="ECO:0000256" key="2">
    <source>
        <dbReference type="ARBA" id="ARBA00022512"/>
    </source>
</evidence>
<feature type="signal peptide" evidence="8">
    <location>
        <begin position="1"/>
        <end position="30"/>
    </location>
</feature>
<evidence type="ECO:0000256" key="1">
    <source>
        <dbReference type="ARBA" id="ARBA00007257"/>
    </source>
</evidence>
<dbReference type="PANTHER" id="PTHR36108:SF13">
    <property type="entry name" value="COLOSSIN-B-RELATED"/>
    <property type="match status" value="1"/>
</dbReference>
<dbReference type="InterPro" id="IPR008966">
    <property type="entry name" value="Adhesion_dom_sf"/>
</dbReference>
<evidence type="ECO:0000256" key="4">
    <source>
        <dbReference type="ARBA" id="ARBA00022729"/>
    </source>
</evidence>
<evidence type="ECO:0000256" key="6">
    <source>
        <dbReference type="SAM" id="MobiDB-lite"/>
    </source>
</evidence>
<dbReference type="PANTHER" id="PTHR36108">
    <property type="entry name" value="COLOSSIN-B-RELATED"/>
    <property type="match status" value="1"/>
</dbReference>
<keyword evidence="2" id="KW-0134">Cell wall</keyword>
<evidence type="ECO:0000256" key="3">
    <source>
        <dbReference type="ARBA" id="ARBA00022525"/>
    </source>
</evidence>
<dbReference type="AlphaFoldDB" id="A0AB73ND78"/>
<keyword evidence="3" id="KW-0964">Secreted</keyword>
<dbReference type="Proteomes" id="UP000194737">
    <property type="component" value="Unassembled WGS sequence"/>
</dbReference>
<dbReference type="Gene3D" id="2.60.40.10">
    <property type="entry name" value="Immunoglobulins"/>
    <property type="match status" value="5"/>
</dbReference>
<sequence>MKNKLRKLFFVMASMMMTLGQIHWTTNVFAETTPKIAGDDPGVTLTAPKEITSRQFVELDVTLSGSAGKLNENGTIGVTIPQSIVSNVNDLTRNLVLGEPFSLANPSVTEDGKGNYVLNVNYDSTKINQSSAFGATFTVKFTAPYMDKNNTAIPDNVRFEASLTKGGAVVSTDEATATTVKTSNTLPLLRKWSTRPTKVVNGTNASIMSLSDPSANIFAISVNYSQQSVKNAKIVDTMPEGMTLADPDRYLPATGDGTPIQHLRIAKVTSRATDGSPTAWEYVTSQFSTKITTTDRTFTVDFGNLTPDDSYVIMYGQKVEEGLNPGNFGVRNNHVELQSNDAMIRYFDVPVALDDSAYKAVTLTKAVEQSNLSTKTGEIEYSLTLKSESGVVKAGTVITDPLPETLIYQATTAKDSSMISDVSYDSANRVMKYTLLKDLPEGASTQVKFTVQYDNPNGQPNDTIVNRAYITYAGTNIYSNSSTMTLGGSATLTKVDTETKQPLANAVFKVVDEQGTTVLDQLVTDENGVIDTGTLGVGNYQFVEVKAPTGYQLDATPVPFTISPNQTTPVQVTKENQVVTGSVVLSKVDSDSKKELSGAVFDLQSADGTILQSNLTTNSQGQLTVSNLKAGSYQFVETQAPVGYELDSTPVTFEIKKGESAAVQVIKENTLIKGGVVLTKEDAEDGHILPGAVFELQDDKGNVLQTGLTTNESGRLEVNDLVSGHYQLVETESPTGYEKDSTPIPFTVEKGKQDSVQLTKKNKVVPGSVLLTKVDSETGKTLAGAVFELQDKDGHTLQENLVTDHFGHLSISGLKVGHYQLVETQAPKGYEIDTTPIKFEITKDMSHKNVEVTKENTPEEKSVRLEKRDRQTEQLLSGAEFKLRNEDGKVLQSGLVTDKNGVIFLKGLANGNYQLIETKAPNGYRLDNTPVVFTIDSDTTVVNVTKYNVKESQDTPVNPTNKNEGTPTKNSLSNSSKYTVPTARYNQINNPQEKKSSVSGNNHTYLPKTGEKTNKWLTWIGGGIFLVVSVGIFALKKEVTNQND</sequence>
<dbReference type="EMBL" id="NGLB01000004">
    <property type="protein sequence ID" value="OTN94190.1"/>
    <property type="molecule type" value="Genomic_DNA"/>
</dbReference>
<feature type="transmembrane region" description="Helical" evidence="7">
    <location>
        <begin position="1016"/>
        <end position="1035"/>
    </location>
</feature>
<organism evidence="10 11">
    <name type="scientific">Enterococcus faecium</name>
    <name type="common">Streptococcus faecium</name>
    <dbReference type="NCBI Taxonomy" id="1352"/>
    <lineage>
        <taxon>Bacteria</taxon>
        <taxon>Bacillati</taxon>
        <taxon>Bacillota</taxon>
        <taxon>Bacilli</taxon>
        <taxon>Lactobacillales</taxon>
        <taxon>Enterococcaceae</taxon>
        <taxon>Enterococcus</taxon>
    </lineage>
</organism>
<evidence type="ECO:0000256" key="8">
    <source>
        <dbReference type="SAM" id="SignalP"/>
    </source>
</evidence>
<keyword evidence="7" id="KW-1133">Transmembrane helix</keyword>
<proteinExistence type="inferred from homology"/>
<dbReference type="NCBIfam" id="TIGR01167">
    <property type="entry name" value="LPXTG_anchor"/>
    <property type="match status" value="1"/>
</dbReference>
<dbReference type="RefSeq" id="WP_256925741.1">
    <property type="nucleotide sequence ID" value="NZ_NGLB01000004.1"/>
</dbReference>